<dbReference type="InterPro" id="IPR036698">
    <property type="entry name" value="TM1070-like_sf"/>
</dbReference>
<dbReference type="EMBL" id="BAABDQ010000058">
    <property type="protein sequence ID" value="GAA3618524.1"/>
    <property type="molecule type" value="Genomic_DNA"/>
</dbReference>
<dbReference type="Pfam" id="PF07100">
    <property type="entry name" value="ASRT"/>
    <property type="match status" value="1"/>
</dbReference>
<organism evidence="1 2">
    <name type="scientific">Nonomuraea rosea</name>
    <dbReference type="NCBI Taxonomy" id="638574"/>
    <lineage>
        <taxon>Bacteria</taxon>
        <taxon>Bacillati</taxon>
        <taxon>Actinomycetota</taxon>
        <taxon>Actinomycetes</taxon>
        <taxon>Streptosporangiales</taxon>
        <taxon>Streptosporangiaceae</taxon>
        <taxon>Nonomuraea</taxon>
    </lineage>
</organism>
<accession>A0ABP6ZTQ0</accession>
<protein>
    <submittedName>
        <fullName evidence="1">Uncharacterized protein</fullName>
    </submittedName>
</protein>
<evidence type="ECO:0000313" key="1">
    <source>
        <dbReference type="EMBL" id="GAA3618524.1"/>
    </source>
</evidence>
<evidence type="ECO:0000313" key="2">
    <source>
        <dbReference type="Proteomes" id="UP001500630"/>
    </source>
</evidence>
<dbReference type="Gene3D" id="2.60.290.11">
    <property type="entry name" value="TM1070-like"/>
    <property type="match status" value="1"/>
</dbReference>
<reference evidence="2" key="1">
    <citation type="journal article" date="2019" name="Int. J. Syst. Evol. Microbiol.">
        <title>The Global Catalogue of Microorganisms (GCM) 10K type strain sequencing project: providing services to taxonomists for standard genome sequencing and annotation.</title>
        <authorList>
            <consortium name="The Broad Institute Genomics Platform"/>
            <consortium name="The Broad Institute Genome Sequencing Center for Infectious Disease"/>
            <person name="Wu L."/>
            <person name="Ma J."/>
        </authorList>
    </citation>
    <scope>NUCLEOTIDE SEQUENCE [LARGE SCALE GENOMIC DNA]</scope>
    <source>
        <strain evidence="2">JCM 17326</strain>
    </source>
</reference>
<dbReference type="SUPFAM" id="SSF89232">
    <property type="entry name" value="Hypothetical protein TM1070"/>
    <property type="match status" value="1"/>
</dbReference>
<keyword evidence="2" id="KW-1185">Reference proteome</keyword>
<sequence length="95" mass="9732">MAIADGCLPGDQLGLFNVGSGSAHVELTFCAEGGQPLGPFRLVIPAQRSQSPALDDLVESGTPSPSLTYSVVVVSDTPVLVQPRPADAPAARHLP</sequence>
<name>A0ABP6ZTQ0_9ACTN</name>
<dbReference type="InterPro" id="IPR009794">
    <property type="entry name" value="ASRT"/>
</dbReference>
<gene>
    <name evidence="1" type="ORF">GCM10022419_125040</name>
</gene>
<dbReference type="Proteomes" id="UP001500630">
    <property type="component" value="Unassembled WGS sequence"/>
</dbReference>
<proteinExistence type="predicted"/>
<comment type="caution">
    <text evidence="1">The sequence shown here is derived from an EMBL/GenBank/DDBJ whole genome shotgun (WGS) entry which is preliminary data.</text>
</comment>